<protein>
    <submittedName>
        <fullName evidence="1">Uncharacterized protein</fullName>
    </submittedName>
</protein>
<sequence>MRNKYIRNEQGQLVKVEKSGPKVEHDKSKEDYDQLIQTERNIMTGVNSILIKHLGQLQSRILNINILNIHKVFDYYFDQNTHRIDAHLDRLFIQSFKQIKDKVRNCRSISDDIGDGNDIKNSLVKIKNSFFTQRTYIQKIYEETSELKRKDQKFLTNF</sequence>
<gene>
    <name evidence="1" type="ORF">NEF87_000250</name>
</gene>
<proteinExistence type="predicted"/>
<name>A0ABY6HKC0_9ARCH</name>
<dbReference type="EMBL" id="CP104013">
    <property type="protein sequence ID" value="UYP43965.1"/>
    <property type="molecule type" value="Genomic_DNA"/>
</dbReference>
<evidence type="ECO:0000313" key="2">
    <source>
        <dbReference type="Proteomes" id="UP001208689"/>
    </source>
</evidence>
<evidence type="ECO:0000313" key="1">
    <source>
        <dbReference type="EMBL" id="UYP43965.1"/>
    </source>
</evidence>
<organism evidence="1 2">
    <name type="scientific">Candidatus Lokiarchaeum ossiferum</name>
    <dbReference type="NCBI Taxonomy" id="2951803"/>
    <lineage>
        <taxon>Archaea</taxon>
        <taxon>Promethearchaeati</taxon>
        <taxon>Promethearchaeota</taxon>
        <taxon>Promethearchaeia</taxon>
        <taxon>Promethearchaeales</taxon>
        <taxon>Promethearchaeaceae</taxon>
        <taxon>Candidatus Lokiarchaeum</taxon>
    </lineage>
</organism>
<accession>A0ABY6HKC0</accession>
<keyword evidence="2" id="KW-1185">Reference proteome</keyword>
<reference evidence="1" key="1">
    <citation type="submission" date="2022-09" db="EMBL/GenBank/DDBJ databases">
        <title>Actin cytoskeleton and complex cell architecture in an #Asgard archaeon.</title>
        <authorList>
            <person name="Ponce Toledo R.I."/>
            <person name="Schleper C."/>
            <person name="Rodrigues Oliveira T."/>
            <person name="Wollweber F."/>
            <person name="Xu J."/>
            <person name="Rittmann S."/>
            <person name="Klingl A."/>
            <person name="Pilhofer M."/>
        </authorList>
    </citation>
    <scope>NUCLEOTIDE SEQUENCE</scope>
    <source>
        <strain evidence="1">B-35</strain>
    </source>
</reference>
<dbReference type="Proteomes" id="UP001208689">
    <property type="component" value="Chromosome"/>
</dbReference>